<dbReference type="InterPro" id="IPR027417">
    <property type="entry name" value="P-loop_NTPase"/>
</dbReference>
<dbReference type="GO" id="GO:0004519">
    <property type="term" value="F:endonuclease activity"/>
    <property type="evidence" value="ECO:0007669"/>
    <property type="project" value="InterPro"/>
</dbReference>
<feature type="domain" description="HNH nuclease" evidence="1">
    <location>
        <begin position="13"/>
        <end position="65"/>
    </location>
</feature>
<dbReference type="AlphaFoldDB" id="A0A0X8E0U5"/>
<dbReference type="InterPro" id="IPR003615">
    <property type="entry name" value="HNH_nuc"/>
</dbReference>
<name>A0A0X8E0U5_9MICO</name>
<gene>
    <name evidence="2" type="ORF">AWU67_04585</name>
</gene>
<dbReference type="InterPro" id="IPR002711">
    <property type="entry name" value="HNH"/>
</dbReference>
<dbReference type="GO" id="GO:0008270">
    <property type="term" value="F:zinc ion binding"/>
    <property type="evidence" value="ECO:0007669"/>
    <property type="project" value="InterPro"/>
</dbReference>
<keyword evidence="3" id="KW-1185">Reference proteome</keyword>
<dbReference type="RefSeq" id="WP_067226940.1">
    <property type="nucleotide sequence ID" value="NZ_CP014145.1"/>
</dbReference>
<dbReference type="Proteomes" id="UP000058305">
    <property type="component" value="Chromosome"/>
</dbReference>
<dbReference type="Gene3D" id="3.40.50.300">
    <property type="entry name" value="P-loop containing nucleotide triphosphate hydrolases"/>
    <property type="match status" value="1"/>
</dbReference>
<dbReference type="OrthoDB" id="4413592at2"/>
<evidence type="ECO:0000313" key="2">
    <source>
        <dbReference type="EMBL" id="AMB58246.1"/>
    </source>
</evidence>
<reference evidence="3" key="2">
    <citation type="submission" date="2016-01" db="EMBL/GenBank/DDBJ databases">
        <title>First complete genome sequence of a species in the genus Microterricola, an extremophilic cold active enzyme producing strain ERGS5:02 isolated from Sikkim Himalaya.</title>
        <authorList>
            <person name="Kumar R."/>
            <person name="Singh D."/>
            <person name="Swarnkar M.K."/>
        </authorList>
    </citation>
    <scope>NUCLEOTIDE SEQUENCE [LARGE SCALE GENOMIC DNA]</scope>
    <source>
        <strain evidence="3">ERGS5:02</strain>
    </source>
</reference>
<reference evidence="2 3" key="1">
    <citation type="journal article" date="2016" name="J. Biotechnol.">
        <title>First complete genome sequence of a species in the genus Microterricola, an extremophilic cold active enzyme producing bacterial strain ERGS5:02 isolated from Sikkim Himalaya.</title>
        <authorList>
            <person name="Himanshu"/>
            <person name="Swarnkar M.K."/>
            <person name="Singh D."/>
            <person name="Kumar R."/>
        </authorList>
    </citation>
    <scope>NUCLEOTIDE SEQUENCE [LARGE SCALE GENOMIC DNA]</scope>
    <source>
        <strain evidence="2 3">ERGS5:02</strain>
    </source>
</reference>
<sequence>MASKRGGRASAAMTALVLATYGLQCHLRLKGCTGVATTKDHLVPYSHGGEDVLENYRPACRSCNSRRQNKVMTGYGASVVVLIGPPAGGKTTYLLEHAKPNDVQIDMDAICRALMPIAPTASHDYPEHVRHIGIKARAAAVHHATRLRERVTVWLIHAIPKPDDLADYKRMGWQVITVDPGREVVESRARRERPEQMMHQVARWYATYGVPVIEPDAPPVALTSTGRQW</sequence>
<organism evidence="2 3">
    <name type="scientific">Microterricola viridarii</name>
    <dbReference type="NCBI Taxonomy" id="412690"/>
    <lineage>
        <taxon>Bacteria</taxon>
        <taxon>Bacillati</taxon>
        <taxon>Actinomycetota</taxon>
        <taxon>Actinomycetes</taxon>
        <taxon>Micrococcales</taxon>
        <taxon>Microbacteriaceae</taxon>
        <taxon>Microterricola</taxon>
    </lineage>
</organism>
<accession>A0A0X8E0U5</accession>
<dbReference type="Gene3D" id="1.10.30.50">
    <property type="match status" value="1"/>
</dbReference>
<dbReference type="KEGG" id="mvd:AWU67_04585"/>
<dbReference type="EMBL" id="CP014145">
    <property type="protein sequence ID" value="AMB58246.1"/>
    <property type="molecule type" value="Genomic_DNA"/>
</dbReference>
<evidence type="ECO:0000313" key="3">
    <source>
        <dbReference type="Proteomes" id="UP000058305"/>
    </source>
</evidence>
<dbReference type="Pfam" id="PF01844">
    <property type="entry name" value="HNH"/>
    <property type="match status" value="1"/>
</dbReference>
<dbReference type="CDD" id="cd00085">
    <property type="entry name" value="HNHc"/>
    <property type="match status" value="1"/>
</dbReference>
<dbReference type="SUPFAM" id="SSF52540">
    <property type="entry name" value="P-loop containing nucleoside triphosphate hydrolases"/>
    <property type="match status" value="1"/>
</dbReference>
<proteinExistence type="predicted"/>
<dbReference type="SMART" id="SM00507">
    <property type="entry name" value="HNHc"/>
    <property type="match status" value="1"/>
</dbReference>
<protein>
    <recommendedName>
        <fullName evidence="1">HNH nuclease domain-containing protein</fullName>
    </recommendedName>
</protein>
<evidence type="ECO:0000259" key="1">
    <source>
        <dbReference type="SMART" id="SM00507"/>
    </source>
</evidence>
<dbReference type="GO" id="GO:0003676">
    <property type="term" value="F:nucleic acid binding"/>
    <property type="evidence" value="ECO:0007669"/>
    <property type="project" value="InterPro"/>
</dbReference>